<dbReference type="GO" id="GO:0016579">
    <property type="term" value="P:protein deubiquitination"/>
    <property type="evidence" value="ECO:0007669"/>
    <property type="project" value="TreeGrafter"/>
</dbReference>
<dbReference type="InterPro" id="IPR038765">
    <property type="entry name" value="Papain-like_cys_pep_sf"/>
</dbReference>
<reference evidence="3 4" key="1">
    <citation type="journal article" date="2023" name="Elife">
        <title>Identification of key yeast species and microbe-microbe interactions impacting larval growth of Drosophila in the wild.</title>
        <authorList>
            <person name="Mure A."/>
            <person name="Sugiura Y."/>
            <person name="Maeda R."/>
            <person name="Honda K."/>
            <person name="Sakurai N."/>
            <person name="Takahashi Y."/>
            <person name="Watada M."/>
            <person name="Katoh T."/>
            <person name="Gotoh A."/>
            <person name="Gotoh Y."/>
            <person name="Taniguchi I."/>
            <person name="Nakamura K."/>
            <person name="Hayashi T."/>
            <person name="Katayama T."/>
            <person name="Uemura T."/>
            <person name="Hattori Y."/>
        </authorList>
    </citation>
    <scope>NUCLEOTIDE SEQUENCE [LARGE SCALE GENOMIC DNA]</scope>
    <source>
        <strain evidence="3 4">SB-73</strain>
    </source>
</reference>
<proteinExistence type="predicted"/>
<evidence type="ECO:0000313" key="4">
    <source>
        <dbReference type="Proteomes" id="UP001362899"/>
    </source>
</evidence>
<dbReference type="PROSITE" id="PS50802">
    <property type="entry name" value="OTU"/>
    <property type="match status" value="1"/>
</dbReference>
<sequence length="418" mass="47241">MAKKKTKTDNTHTPSKQVSKSEFPILDSLDLFAVPIKGDGNCLFRSLSDQIHGNESEHAEIRKRVVSFLVANSERFAAFVGEFGETYDQYVNRMAQDGCYGGHMEIVAFAETFRCRVVIYQHDNLFVVDPLCLSDKEKHLQRSVHIAYHTWEHYSSVRSKKGPLQGPVSLQVPETVSYTKETDNINTVEDVPQWKVDIVTRCVPDIDEHKIRSMLLKNNYEEVIEKLIMPSEDSENRESSILVSSNADQNVDPSYTHDDRDKEKYDGIPADTGVTKATSSSRKKNKTVISSKTSSVKPHGKRKALRQTFKDSTDQSSVVSVDSSLSELTISSSRNSSMISQGTLEPKSNGTTGIEGQYNIDSERHRESKLTKKITGKQKRQDRKNRLRIKKTLKESNLFAEEEASPPEVELKTKIIHI</sequence>
<comment type="caution">
    <text evidence="3">The sequence shown here is derived from an EMBL/GenBank/DDBJ whole genome shotgun (WGS) entry which is preliminary data.</text>
</comment>
<organism evidence="3 4">
    <name type="scientific">Starmerella bacillaris</name>
    <name type="common">Yeast</name>
    <name type="synonym">Candida zemplinina</name>
    <dbReference type="NCBI Taxonomy" id="1247836"/>
    <lineage>
        <taxon>Eukaryota</taxon>
        <taxon>Fungi</taxon>
        <taxon>Dikarya</taxon>
        <taxon>Ascomycota</taxon>
        <taxon>Saccharomycotina</taxon>
        <taxon>Dipodascomycetes</taxon>
        <taxon>Dipodascales</taxon>
        <taxon>Trichomonascaceae</taxon>
        <taxon>Starmerella</taxon>
    </lineage>
</organism>
<dbReference type="CDD" id="cd22756">
    <property type="entry name" value="OTU_OTUD3-like"/>
    <property type="match status" value="1"/>
</dbReference>
<evidence type="ECO:0000256" key="1">
    <source>
        <dbReference type="SAM" id="MobiDB-lite"/>
    </source>
</evidence>
<dbReference type="InterPro" id="IPR050704">
    <property type="entry name" value="Peptidase_C85-like"/>
</dbReference>
<dbReference type="EMBL" id="BTGC01000008">
    <property type="protein sequence ID" value="GMM51790.1"/>
    <property type="molecule type" value="Genomic_DNA"/>
</dbReference>
<name>A0AAV5RJS2_STABA</name>
<feature type="compositionally biased region" description="Basic residues" evidence="1">
    <location>
        <begin position="371"/>
        <end position="387"/>
    </location>
</feature>
<dbReference type="Gene3D" id="3.90.70.80">
    <property type="match status" value="1"/>
</dbReference>
<protein>
    <recommendedName>
        <fullName evidence="2">OTU domain-containing protein</fullName>
    </recommendedName>
</protein>
<accession>A0AAV5RJS2</accession>
<dbReference type="AlphaFoldDB" id="A0AAV5RJS2"/>
<dbReference type="SUPFAM" id="SSF54001">
    <property type="entry name" value="Cysteine proteinases"/>
    <property type="match status" value="1"/>
</dbReference>
<feature type="region of interest" description="Disordered" evidence="1">
    <location>
        <begin position="336"/>
        <end position="387"/>
    </location>
</feature>
<dbReference type="Pfam" id="PF02338">
    <property type="entry name" value="OTU"/>
    <property type="match status" value="1"/>
</dbReference>
<feature type="compositionally biased region" description="Low complexity" evidence="1">
    <location>
        <begin position="287"/>
        <end position="297"/>
    </location>
</feature>
<feature type="compositionally biased region" description="Polar residues" evidence="1">
    <location>
        <begin position="239"/>
        <end position="253"/>
    </location>
</feature>
<feature type="compositionally biased region" description="Basic and acidic residues" evidence="1">
    <location>
        <begin position="361"/>
        <end position="370"/>
    </location>
</feature>
<dbReference type="PANTHER" id="PTHR12419">
    <property type="entry name" value="OTU DOMAIN CONTAINING PROTEIN"/>
    <property type="match status" value="1"/>
</dbReference>
<feature type="domain" description="OTU" evidence="2">
    <location>
        <begin position="31"/>
        <end position="146"/>
    </location>
</feature>
<keyword evidence="4" id="KW-1185">Reference proteome</keyword>
<gene>
    <name evidence="3" type="ORF">DASB73_027530</name>
</gene>
<dbReference type="GO" id="GO:0004843">
    <property type="term" value="F:cysteine-type deubiquitinase activity"/>
    <property type="evidence" value="ECO:0007669"/>
    <property type="project" value="TreeGrafter"/>
</dbReference>
<feature type="compositionally biased region" description="Basic and acidic residues" evidence="1">
    <location>
        <begin position="255"/>
        <end position="266"/>
    </location>
</feature>
<evidence type="ECO:0000313" key="3">
    <source>
        <dbReference type="EMBL" id="GMM51790.1"/>
    </source>
</evidence>
<dbReference type="InterPro" id="IPR003323">
    <property type="entry name" value="OTU_dom"/>
</dbReference>
<dbReference type="Proteomes" id="UP001362899">
    <property type="component" value="Unassembled WGS sequence"/>
</dbReference>
<dbReference type="PANTHER" id="PTHR12419:SF7">
    <property type="entry name" value="OTU DOMAIN-CONTAINING PROTEIN 3"/>
    <property type="match status" value="1"/>
</dbReference>
<feature type="compositionally biased region" description="Polar residues" evidence="1">
    <location>
        <begin position="341"/>
        <end position="354"/>
    </location>
</feature>
<evidence type="ECO:0000259" key="2">
    <source>
        <dbReference type="PROSITE" id="PS50802"/>
    </source>
</evidence>
<feature type="region of interest" description="Disordered" evidence="1">
    <location>
        <begin position="234"/>
        <end position="311"/>
    </location>
</feature>